<dbReference type="AlphaFoldDB" id="A0A2G7GA75"/>
<keyword evidence="3 5" id="KW-1133">Transmembrane helix</keyword>
<dbReference type="Proteomes" id="UP000231358">
    <property type="component" value="Unassembled WGS sequence"/>
</dbReference>
<evidence type="ECO:0000256" key="3">
    <source>
        <dbReference type="ARBA" id="ARBA00022989"/>
    </source>
</evidence>
<feature type="transmembrane region" description="Helical" evidence="5">
    <location>
        <begin position="123"/>
        <end position="141"/>
    </location>
</feature>
<protein>
    <recommendedName>
        <fullName evidence="6">Major facilitator superfamily (MFS) profile domain-containing protein</fullName>
    </recommendedName>
</protein>
<evidence type="ECO:0000313" key="7">
    <source>
        <dbReference type="EMBL" id="PIG89726.1"/>
    </source>
</evidence>
<dbReference type="PANTHER" id="PTHR23502">
    <property type="entry name" value="MAJOR FACILITATOR SUPERFAMILY"/>
    <property type="match status" value="1"/>
</dbReference>
<dbReference type="PROSITE" id="PS50850">
    <property type="entry name" value="MFS"/>
    <property type="match status" value="1"/>
</dbReference>
<keyword evidence="2 5" id="KW-0812">Transmembrane</keyword>
<feature type="transmembrane region" description="Helical" evidence="5">
    <location>
        <begin position="329"/>
        <end position="352"/>
    </location>
</feature>
<reference evidence="7 8" key="1">
    <citation type="submission" date="2017-05" db="EMBL/GenBank/DDBJ databases">
        <title>Genome sequence for an aflatoxigenic pathogen of Argentinian peanut, Aspergillus arachidicola.</title>
        <authorList>
            <person name="Moore G."/>
            <person name="Beltz S.B."/>
            <person name="Mack B.M."/>
        </authorList>
    </citation>
    <scope>NUCLEOTIDE SEQUENCE [LARGE SCALE GENOMIC DNA]</scope>
    <source>
        <strain evidence="7 8">CBS 117610</strain>
    </source>
</reference>
<feature type="transmembrane region" description="Helical" evidence="5">
    <location>
        <begin position="236"/>
        <end position="256"/>
    </location>
</feature>
<dbReference type="EMBL" id="NEXV01000045">
    <property type="protein sequence ID" value="PIG89726.1"/>
    <property type="molecule type" value="Genomic_DNA"/>
</dbReference>
<evidence type="ECO:0000256" key="4">
    <source>
        <dbReference type="ARBA" id="ARBA00023136"/>
    </source>
</evidence>
<feature type="transmembrane region" description="Helical" evidence="5">
    <location>
        <begin position="474"/>
        <end position="497"/>
    </location>
</feature>
<comment type="subcellular location">
    <subcellularLocation>
        <location evidence="1">Membrane</location>
        <topology evidence="1">Multi-pass membrane protein</topology>
    </subcellularLocation>
</comment>
<dbReference type="Gene3D" id="1.20.1250.20">
    <property type="entry name" value="MFS general substrate transporter like domains"/>
    <property type="match status" value="1"/>
</dbReference>
<feature type="domain" description="Major facilitator superfamily (MFS) profile" evidence="6">
    <location>
        <begin position="64"/>
        <end position="535"/>
    </location>
</feature>
<sequence length="556" mass="61535">MTSEASDTTQPPFVPGTVLLVDDTHEQSTKHATGKHTKIVLIPPPSDDPNDPLNWSPTRKKQHLILLCIYTFFMNGLINFYGVAYNGLAPDLNTTFDGLNTGCVLLLFLAIAWLIVMRQCRSAILFLFSGVGAAFWQPVAMKIGRRPVYIMGLLIAMVGSIIGAVQTNWGVWVTFNVFWGLGCGPKEGLPQISLQDTYFAHQMGSKVGYWALSYSAGAFVVPLVAGYVYVELSWRWCFWFTAIGFATMALVLFFGLEETLYPRSYNTQATLSSELNVESPSGKSCGPSKTGYVGNTIKRKSYWQTHPLHSWGVNPHETWRDLFLRPYQLAFFPPVLWAGIFTGVSICWWAAIFTTESQFFTGPPYLWSGEKVGLTNAAALIGSILGTVFAGNVSDWFIIIAARRNNGIREPEHRLILLALTAVITSGGLVMYGKGVEVGLHWICPVFGMGLMAFGFTASSIIGETYILDSYRAVAPASLVLINIFRNLIGMTFVFAVQPWLIHSGYGNAYIQMMAMGLIAHLTVIPMMIWGKRLRALTAERYLHMVEASGISREFA</sequence>
<dbReference type="PANTHER" id="PTHR23502:SF34">
    <property type="entry name" value="PROTEIN HOL1"/>
    <property type="match status" value="1"/>
</dbReference>
<dbReference type="InterPro" id="IPR011701">
    <property type="entry name" value="MFS"/>
</dbReference>
<organism evidence="7 8">
    <name type="scientific">Aspergillus arachidicola</name>
    <dbReference type="NCBI Taxonomy" id="656916"/>
    <lineage>
        <taxon>Eukaryota</taxon>
        <taxon>Fungi</taxon>
        <taxon>Dikarya</taxon>
        <taxon>Ascomycota</taxon>
        <taxon>Pezizomycotina</taxon>
        <taxon>Eurotiomycetes</taxon>
        <taxon>Eurotiomycetidae</taxon>
        <taxon>Eurotiales</taxon>
        <taxon>Aspergillaceae</taxon>
        <taxon>Aspergillus</taxon>
        <taxon>Aspergillus subgen. Circumdati</taxon>
    </lineage>
</organism>
<dbReference type="InterPro" id="IPR036259">
    <property type="entry name" value="MFS_trans_sf"/>
</dbReference>
<evidence type="ECO:0000256" key="2">
    <source>
        <dbReference type="ARBA" id="ARBA00022692"/>
    </source>
</evidence>
<dbReference type="GO" id="GO:0005886">
    <property type="term" value="C:plasma membrane"/>
    <property type="evidence" value="ECO:0007669"/>
    <property type="project" value="TreeGrafter"/>
</dbReference>
<feature type="transmembrane region" description="Helical" evidence="5">
    <location>
        <begin position="372"/>
        <end position="394"/>
    </location>
</feature>
<feature type="transmembrane region" description="Helical" evidence="5">
    <location>
        <begin position="439"/>
        <end position="462"/>
    </location>
</feature>
<feature type="transmembrane region" description="Helical" evidence="5">
    <location>
        <begin position="96"/>
        <end position="116"/>
    </location>
</feature>
<dbReference type="InterPro" id="IPR020846">
    <property type="entry name" value="MFS_dom"/>
</dbReference>
<keyword evidence="4 5" id="KW-0472">Membrane</keyword>
<feature type="transmembrane region" description="Helical" evidence="5">
    <location>
        <begin position="147"/>
        <end position="165"/>
    </location>
</feature>
<evidence type="ECO:0000256" key="5">
    <source>
        <dbReference type="SAM" id="Phobius"/>
    </source>
</evidence>
<feature type="transmembrane region" description="Helical" evidence="5">
    <location>
        <begin position="509"/>
        <end position="531"/>
    </location>
</feature>
<dbReference type="GO" id="GO:0022857">
    <property type="term" value="F:transmembrane transporter activity"/>
    <property type="evidence" value="ECO:0007669"/>
    <property type="project" value="InterPro"/>
</dbReference>
<dbReference type="SUPFAM" id="SSF103473">
    <property type="entry name" value="MFS general substrate transporter"/>
    <property type="match status" value="1"/>
</dbReference>
<evidence type="ECO:0000313" key="8">
    <source>
        <dbReference type="Proteomes" id="UP000231358"/>
    </source>
</evidence>
<feature type="transmembrane region" description="Helical" evidence="5">
    <location>
        <begin position="207"/>
        <end position="230"/>
    </location>
</feature>
<feature type="transmembrane region" description="Helical" evidence="5">
    <location>
        <begin position="64"/>
        <end position="84"/>
    </location>
</feature>
<proteinExistence type="predicted"/>
<dbReference type="STRING" id="656916.A0A2G7GA75"/>
<evidence type="ECO:0000259" key="6">
    <source>
        <dbReference type="PROSITE" id="PS50850"/>
    </source>
</evidence>
<dbReference type="Pfam" id="PF07690">
    <property type="entry name" value="MFS_1"/>
    <property type="match status" value="1"/>
</dbReference>
<comment type="caution">
    <text evidence="7">The sequence shown here is derived from an EMBL/GenBank/DDBJ whole genome shotgun (WGS) entry which is preliminary data.</text>
</comment>
<name>A0A2G7GA75_9EURO</name>
<feature type="transmembrane region" description="Helical" evidence="5">
    <location>
        <begin position="415"/>
        <end position="433"/>
    </location>
</feature>
<evidence type="ECO:0000256" key="1">
    <source>
        <dbReference type="ARBA" id="ARBA00004141"/>
    </source>
</evidence>
<gene>
    <name evidence="7" type="ORF">AARAC_005048</name>
</gene>
<keyword evidence="8" id="KW-1185">Reference proteome</keyword>
<accession>A0A2G7GA75</accession>